<organism evidence="3 4">
    <name type="scientific">Thalassiosira oceanica</name>
    <name type="common">Marine diatom</name>
    <dbReference type="NCBI Taxonomy" id="159749"/>
    <lineage>
        <taxon>Eukaryota</taxon>
        <taxon>Sar</taxon>
        <taxon>Stramenopiles</taxon>
        <taxon>Ochrophyta</taxon>
        <taxon>Bacillariophyta</taxon>
        <taxon>Coscinodiscophyceae</taxon>
        <taxon>Thalassiosirophycidae</taxon>
        <taxon>Thalassiosirales</taxon>
        <taxon>Thalassiosiraceae</taxon>
        <taxon>Thalassiosira</taxon>
    </lineage>
</organism>
<feature type="compositionally biased region" description="Acidic residues" evidence="1">
    <location>
        <begin position="353"/>
        <end position="389"/>
    </location>
</feature>
<dbReference type="Pfam" id="PF05773">
    <property type="entry name" value="RWD"/>
    <property type="match status" value="1"/>
</dbReference>
<dbReference type="GO" id="GO:0010468">
    <property type="term" value="P:regulation of gene expression"/>
    <property type="evidence" value="ECO:0007669"/>
    <property type="project" value="UniProtKB-ARBA"/>
</dbReference>
<sequence length="389" mass="43559">GLSSGSIVASCRIGRVLTMNEGMTLWKELPSYPNPFSPVQSALKFSFREQRCYSHLPFGLAIKYDDPEKALVASLAGADLVVKAAAEANIVELGLSLRIMSDHQEEQEMEAEALEAIFMDAFEVRSPNQPFEWSVKLVPVDCGGDEEEENKENHVMVNLVAKIPLAYPEEALPELDIEVVKGLSKDNKTELVKLANEEAEANEGMPVVFAVCERIKEWLVDNNVKGLDDASMYAQMMRKAKEKERKEAQAVVEFESQKMKDELTQAESEELAVRKRREEGTPVTDETFAEWWASYCAEMAAKKEAENALTAEQDAKDSKKAVAVEERQTGFQIFSEKAGAFNLDKLEAAAEQMENDLDVDEDLFDDDEDLDDLDFDSDDEDDSDEEPDI</sequence>
<feature type="domain" description="RWD" evidence="2">
    <location>
        <begin position="109"/>
        <end position="222"/>
    </location>
</feature>
<dbReference type="GO" id="GO:0051246">
    <property type="term" value="P:regulation of protein metabolic process"/>
    <property type="evidence" value="ECO:0007669"/>
    <property type="project" value="UniProtKB-ARBA"/>
</dbReference>
<dbReference type="SUPFAM" id="SSF54495">
    <property type="entry name" value="UBC-like"/>
    <property type="match status" value="1"/>
</dbReference>
<dbReference type="Proteomes" id="UP000266841">
    <property type="component" value="Unassembled WGS sequence"/>
</dbReference>
<keyword evidence="4" id="KW-1185">Reference proteome</keyword>
<comment type="caution">
    <text evidence="3">The sequence shown here is derived from an EMBL/GenBank/DDBJ whole genome shotgun (WGS) entry which is preliminary data.</text>
</comment>
<evidence type="ECO:0000259" key="2">
    <source>
        <dbReference type="PROSITE" id="PS50908"/>
    </source>
</evidence>
<feature type="non-terminal residue" evidence="3">
    <location>
        <position position="1"/>
    </location>
</feature>
<proteinExistence type="predicted"/>
<reference evidence="3 4" key="1">
    <citation type="journal article" date="2012" name="Genome Biol.">
        <title>Genome and low-iron response of an oceanic diatom adapted to chronic iron limitation.</title>
        <authorList>
            <person name="Lommer M."/>
            <person name="Specht M."/>
            <person name="Roy A.S."/>
            <person name="Kraemer L."/>
            <person name="Andreson R."/>
            <person name="Gutowska M.A."/>
            <person name="Wolf J."/>
            <person name="Bergner S.V."/>
            <person name="Schilhabel M.B."/>
            <person name="Klostermeier U.C."/>
            <person name="Beiko R.G."/>
            <person name="Rosenstiel P."/>
            <person name="Hippler M."/>
            <person name="Laroche J."/>
        </authorList>
    </citation>
    <scope>NUCLEOTIDE SEQUENCE [LARGE SCALE GENOMIC DNA]</scope>
    <source>
        <strain evidence="3 4">CCMP1005</strain>
    </source>
</reference>
<dbReference type="eggNOG" id="KOG4018">
    <property type="taxonomic scope" value="Eukaryota"/>
</dbReference>
<accession>K0RNJ8</accession>
<dbReference type="PANTHER" id="PTHR12292">
    <property type="entry name" value="RWD DOMAIN-CONTAINING PROTEIN"/>
    <property type="match status" value="1"/>
</dbReference>
<dbReference type="EMBL" id="AGNL01045981">
    <property type="protein sequence ID" value="EJK48327.1"/>
    <property type="molecule type" value="Genomic_DNA"/>
</dbReference>
<dbReference type="OMA" id="CERIKEW"/>
<protein>
    <recommendedName>
        <fullName evidence="2">RWD domain-containing protein</fullName>
    </recommendedName>
</protein>
<dbReference type="FunFam" id="3.10.110.10:FF:000050">
    <property type="entry name" value="eIF-2-alpha kinase GCN2"/>
    <property type="match status" value="1"/>
</dbReference>
<dbReference type="PROSITE" id="PS50908">
    <property type="entry name" value="RWD"/>
    <property type="match status" value="1"/>
</dbReference>
<dbReference type="InterPro" id="IPR006575">
    <property type="entry name" value="RWD_dom"/>
</dbReference>
<dbReference type="GO" id="GO:0009893">
    <property type="term" value="P:positive regulation of metabolic process"/>
    <property type="evidence" value="ECO:0007669"/>
    <property type="project" value="UniProtKB-ARBA"/>
</dbReference>
<feature type="region of interest" description="Disordered" evidence="1">
    <location>
        <begin position="352"/>
        <end position="389"/>
    </location>
</feature>
<dbReference type="Gene3D" id="3.10.110.10">
    <property type="entry name" value="Ubiquitin Conjugating Enzyme"/>
    <property type="match status" value="1"/>
</dbReference>
<dbReference type="CDD" id="cd23823">
    <property type="entry name" value="RWD_GCN2"/>
    <property type="match status" value="1"/>
</dbReference>
<dbReference type="SMART" id="SM00591">
    <property type="entry name" value="RWD"/>
    <property type="match status" value="1"/>
</dbReference>
<dbReference type="InterPro" id="IPR040213">
    <property type="entry name" value="GIR2-like"/>
</dbReference>
<evidence type="ECO:0000313" key="4">
    <source>
        <dbReference type="Proteomes" id="UP000266841"/>
    </source>
</evidence>
<dbReference type="AlphaFoldDB" id="K0RNJ8"/>
<name>K0RNJ8_THAOC</name>
<dbReference type="GO" id="GO:0033554">
    <property type="term" value="P:cellular response to stress"/>
    <property type="evidence" value="ECO:0007669"/>
    <property type="project" value="UniProtKB-ARBA"/>
</dbReference>
<dbReference type="OrthoDB" id="277175at2759"/>
<dbReference type="InterPro" id="IPR016135">
    <property type="entry name" value="UBQ-conjugating_enzyme/RWD"/>
</dbReference>
<evidence type="ECO:0000256" key="1">
    <source>
        <dbReference type="SAM" id="MobiDB-lite"/>
    </source>
</evidence>
<gene>
    <name evidence="3" type="ORF">THAOC_32886</name>
</gene>
<evidence type="ECO:0000313" key="3">
    <source>
        <dbReference type="EMBL" id="EJK48327.1"/>
    </source>
</evidence>